<dbReference type="InterPro" id="IPR036282">
    <property type="entry name" value="Glutathione-S-Trfase_C_sf"/>
</dbReference>
<dbReference type="PROSITE" id="PS50404">
    <property type="entry name" value="GST_NTER"/>
    <property type="match status" value="1"/>
</dbReference>
<dbReference type="InterPro" id="IPR036249">
    <property type="entry name" value="Thioredoxin-like_sf"/>
</dbReference>
<evidence type="ECO:0000313" key="2">
    <source>
        <dbReference type="EMBL" id="EED36658.1"/>
    </source>
</evidence>
<dbReference type="OrthoDB" id="8634103at2"/>
<dbReference type="PANTHER" id="PTHR42673">
    <property type="entry name" value="MALEYLACETOACETATE ISOMERASE"/>
    <property type="match status" value="1"/>
</dbReference>
<dbReference type="Pfam" id="PF00043">
    <property type="entry name" value="GST_C"/>
    <property type="match status" value="1"/>
</dbReference>
<dbReference type="Pfam" id="PF13409">
    <property type="entry name" value="GST_N_2"/>
    <property type="match status" value="1"/>
</dbReference>
<sequence length="199" mass="22225">MKLIGGRHSPFVRRIAMVLEALGHDYEEEVVRTVEDGELIRRYNPVGRVPNLVLDDGRVIIDSHAILDYLERHRPESSTLFPQREDDRMAMLFADAVGIAGIEKLVLWFYEKTRRDASLRCATTIMGFETQIAEALQWLSEHCNENAYVCGDDMTLADITATSLVNTLAAVAPELLADEQSSPVQAVAARVSQRLQAAN</sequence>
<dbReference type="Gene3D" id="3.40.30.10">
    <property type="entry name" value="Glutaredoxin"/>
    <property type="match status" value="1"/>
</dbReference>
<dbReference type="HOGENOM" id="CLU_011226_12_0_6"/>
<dbReference type="PANTHER" id="PTHR42673:SF4">
    <property type="entry name" value="MALEYLACETOACETATE ISOMERASE"/>
    <property type="match status" value="1"/>
</dbReference>
<feature type="domain" description="GST N-terminal" evidence="1">
    <location>
        <begin position="1"/>
        <end position="78"/>
    </location>
</feature>
<dbReference type="GO" id="GO:0004364">
    <property type="term" value="F:glutathione transferase activity"/>
    <property type="evidence" value="ECO:0007669"/>
    <property type="project" value="TreeGrafter"/>
</dbReference>
<dbReference type="GO" id="GO:0006559">
    <property type="term" value="P:L-phenylalanine catabolic process"/>
    <property type="evidence" value="ECO:0007669"/>
    <property type="project" value="TreeGrafter"/>
</dbReference>
<dbReference type="SUPFAM" id="SSF52833">
    <property type="entry name" value="Thioredoxin-like"/>
    <property type="match status" value="1"/>
</dbReference>
<dbReference type="SFLD" id="SFLDG00358">
    <property type="entry name" value="Main_(cytGST)"/>
    <property type="match status" value="1"/>
</dbReference>
<dbReference type="eggNOG" id="COG0625">
    <property type="taxonomic scope" value="Bacteria"/>
</dbReference>
<keyword evidence="3" id="KW-1185">Reference proteome</keyword>
<dbReference type="InterPro" id="IPR004045">
    <property type="entry name" value="Glutathione_S-Trfase_N"/>
</dbReference>
<dbReference type="STRING" id="565045.NOR51B_2610"/>
<gene>
    <name evidence="2" type="ORF">NOR51B_2610</name>
</gene>
<protein>
    <recommendedName>
        <fullName evidence="1">GST N-terminal domain-containing protein</fullName>
    </recommendedName>
</protein>
<dbReference type="GO" id="GO:0006749">
    <property type="term" value="P:glutathione metabolic process"/>
    <property type="evidence" value="ECO:0007669"/>
    <property type="project" value="TreeGrafter"/>
</dbReference>
<reference evidence="3" key="1">
    <citation type="journal article" date="2013" name="BMC Microbiol.">
        <title>Taxonomy and evolution of bacteriochlorophyll a-containing members of the OM60/NOR5 clade of marine gammaproteobacteria: description of Luminiphilus syltensis gen. nov., sp. nov., reclassification of Haliea rubra as Pseudohaliea rubra gen. nov., comb. nov., and emendation of Chromatocurvus halotolerans.</title>
        <authorList>
            <person name="Spring S."/>
            <person name="Riedel T."/>
            <person name="Sproer C."/>
            <person name="Yan S."/>
            <person name="Harder J."/>
            <person name="Fuchs B.M."/>
        </authorList>
    </citation>
    <scope>NUCLEOTIDE SEQUENCE [LARGE SCALE GENOMIC DNA]</scope>
    <source>
        <strain evidence="3">NOR51-B</strain>
    </source>
</reference>
<dbReference type="Proteomes" id="UP000004699">
    <property type="component" value="Unassembled WGS sequence"/>
</dbReference>
<dbReference type="InterPro" id="IPR004046">
    <property type="entry name" value="GST_C"/>
</dbReference>
<dbReference type="Gene3D" id="1.20.1050.10">
    <property type="match status" value="1"/>
</dbReference>
<accession>B8KTX1</accession>
<dbReference type="GO" id="GO:0016034">
    <property type="term" value="F:maleylacetoacetate isomerase activity"/>
    <property type="evidence" value="ECO:0007669"/>
    <property type="project" value="TreeGrafter"/>
</dbReference>
<organism evidence="2 3">
    <name type="scientific">Luminiphilus syltensis NOR5-1B</name>
    <dbReference type="NCBI Taxonomy" id="565045"/>
    <lineage>
        <taxon>Bacteria</taxon>
        <taxon>Pseudomonadati</taxon>
        <taxon>Pseudomonadota</taxon>
        <taxon>Gammaproteobacteria</taxon>
        <taxon>Cellvibrionales</taxon>
        <taxon>Halieaceae</taxon>
        <taxon>Luminiphilus</taxon>
    </lineage>
</organism>
<dbReference type="EMBL" id="DS999411">
    <property type="protein sequence ID" value="EED36658.1"/>
    <property type="molecule type" value="Genomic_DNA"/>
</dbReference>
<dbReference type="InterPro" id="IPR040079">
    <property type="entry name" value="Glutathione_S-Trfase"/>
</dbReference>
<proteinExistence type="predicted"/>
<evidence type="ECO:0000259" key="1">
    <source>
        <dbReference type="PROSITE" id="PS50404"/>
    </source>
</evidence>
<evidence type="ECO:0000313" key="3">
    <source>
        <dbReference type="Proteomes" id="UP000004699"/>
    </source>
</evidence>
<name>B8KTX1_9GAMM</name>
<dbReference type="AlphaFoldDB" id="B8KTX1"/>
<dbReference type="RefSeq" id="WP_009021401.1">
    <property type="nucleotide sequence ID" value="NZ_DS999411.1"/>
</dbReference>
<dbReference type="SFLD" id="SFLDS00019">
    <property type="entry name" value="Glutathione_Transferase_(cytos"/>
    <property type="match status" value="1"/>
</dbReference>
<dbReference type="SUPFAM" id="SSF47616">
    <property type="entry name" value="GST C-terminal domain-like"/>
    <property type="match status" value="1"/>
</dbReference>